<protein>
    <recommendedName>
        <fullName evidence="3">CRISPR-associated protein</fullName>
    </recommendedName>
</protein>
<dbReference type="OrthoDB" id="4425858at2"/>
<accession>A0A1L7D4Q7</accession>
<reference evidence="1 2" key="1">
    <citation type="submission" date="2014-08" db="EMBL/GenBank/DDBJ databases">
        <title>Complete genome sequence of Corynebacterium phocae M408/89/1(T)(=DSM 44612(T)), isolated from the common seal (Phoca vitulina).</title>
        <authorList>
            <person name="Ruckert C."/>
            <person name="Albersmeier A."/>
            <person name="Winkler A."/>
            <person name="Kalinowski J."/>
        </authorList>
    </citation>
    <scope>NUCLEOTIDE SEQUENCE [LARGE SCALE GENOMIC DNA]</scope>
    <source>
        <strain evidence="1 2">M408/89/1</strain>
    </source>
</reference>
<name>A0A1L7D4Q7_9CORY</name>
<dbReference type="RefSeq" id="WP_075734883.1">
    <property type="nucleotide sequence ID" value="NZ_CP009249.1"/>
</dbReference>
<dbReference type="STRING" id="161895.CPHO_08390"/>
<proteinExistence type="predicted"/>
<dbReference type="AlphaFoldDB" id="A0A1L7D4Q7"/>
<organism evidence="1 2">
    <name type="scientific">Corynebacterium phocae</name>
    <dbReference type="NCBI Taxonomy" id="161895"/>
    <lineage>
        <taxon>Bacteria</taxon>
        <taxon>Bacillati</taxon>
        <taxon>Actinomycetota</taxon>
        <taxon>Actinomycetes</taxon>
        <taxon>Mycobacteriales</taxon>
        <taxon>Corynebacteriaceae</taxon>
        <taxon>Corynebacterium</taxon>
    </lineage>
</organism>
<sequence length="284" mass="30806">MTTINPQPKFSIPLNVTLLSPLHHGAGSQGNTSVLRTQDVMQPDGTVARVPFLSAASIRHGLRDAFAWHLVKTLDIEEGTLSKTLVDLLWSGGAVTTTGSRTNLDTMRRVRQYLPALSMLGYAAQSDIIEGTLRASDMILVCAENNHRTTQQSDKRAGAYRTEEFGTRHDKASTPAGAYIELAAGEELTTSQMIWDTQCIMVGATMEGQLSLTRAATSEHVSVLLALLAHWAPEGEVLLGAKTAQGYGHARLTTAIDEVSAEDYTQTVLDNKTEIMELLEELAK</sequence>
<gene>
    <name evidence="1" type="ORF">CPHO_08390</name>
</gene>
<dbReference type="KEGG" id="cpho:CPHO_08390"/>
<keyword evidence="2" id="KW-1185">Reference proteome</keyword>
<evidence type="ECO:0008006" key="3">
    <source>
        <dbReference type="Google" id="ProtNLM"/>
    </source>
</evidence>
<evidence type="ECO:0000313" key="1">
    <source>
        <dbReference type="EMBL" id="APT92902.1"/>
    </source>
</evidence>
<dbReference type="EMBL" id="CP009249">
    <property type="protein sequence ID" value="APT92902.1"/>
    <property type="molecule type" value="Genomic_DNA"/>
</dbReference>
<evidence type="ECO:0000313" key="2">
    <source>
        <dbReference type="Proteomes" id="UP000185491"/>
    </source>
</evidence>
<dbReference type="Proteomes" id="UP000185491">
    <property type="component" value="Chromosome"/>
</dbReference>